<comment type="caution">
    <text evidence="1">The sequence shown here is derived from an EMBL/GenBank/DDBJ whole genome shotgun (WGS) entry which is preliminary data.</text>
</comment>
<evidence type="ECO:0000313" key="2">
    <source>
        <dbReference type="Proteomes" id="UP001306592"/>
    </source>
</evidence>
<organism evidence="1 2">
    <name type="scientific">Erwinia aphidicola</name>
    <dbReference type="NCBI Taxonomy" id="68334"/>
    <lineage>
        <taxon>Bacteria</taxon>
        <taxon>Pseudomonadati</taxon>
        <taxon>Pseudomonadota</taxon>
        <taxon>Gammaproteobacteria</taxon>
        <taxon>Enterobacterales</taxon>
        <taxon>Erwiniaceae</taxon>
        <taxon>Erwinia</taxon>
    </lineage>
</organism>
<evidence type="ECO:0000313" key="1">
    <source>
        <dbReference type="EMBL" id="MEI2681447.1"/>
    </source>
</evidence>
<dbReference type="PANTHER" id="PTHR47017">
    <property type="entry name" value="ACYL-COA"/>
    <property type="match status" value="1"/>
</dbReference>
<gene>
    <name evidence="1" type="ORF">V8N49_07175</name>
</gene>
<dbReference type="PANTHER" id="PTHR47017:SF1">
    <property type="entry name" value="ACYL-COA"/>
    <property type="match status" value="1"/>
</dbReference>
<dbReference type="Pfam" id="PF04339">
    <property type="entry name" value="FemAB_like"/>
    <property type="match status" value="1"/>
</dbReference>
<sequence>MSLTLLTQLADIPASQWDALTPNAQPFMRHAFLSALEESGSVSRATGWQPQHLLWCEGDKVLAAMPGYTKTHSMGEYVFDHAWAEASQRARIPYYPKWLSAVPFSPVSGARLLGNEHAGARLLQALPQFLEQQALYSAHINFSDARVHQHLAGDERWLPRLGCQYHWHNRGFRDFQDFLDLLTSRKRKQLRKERELVASQGVEFAWYEGAQLSEAQWDFIYDCYANTYLVRGRQPYLTRLFFSLLAQSMPAAIRVIIASQHGDPVAMAFSLVDGDTLYGRYWGCLEEFNRLHFETCFWQGMEYAIAHGLQRFDAGAQGEHKLIRGFEPVLTESWHRLRHPGLHDAVADFLQQERDGVRAWAVEARSALPWRQSLA</sequence>
<dbReference type="EMBL" id="JBANEI010000003">
    <property type="protein sequence ID" value="MEI2681447.1"/>
    <property type="molecule type" value="Genomic_DNA"/>
</dbReference>
<dbReference type="InterPro" id="IPR007434">
    <property type="entry name" value="FemAB-like"/>
</dbReference>
<accession>A0ABU8DD69</accession>
<dbReference type="Gene3D" id="3.40.630.30">
    <property type="match status" value="1"/>
</dbReference>
<dbReference type="Proteomes" id="UP001306592">
    <property type="component" value="Unassembled WGS sequence"/>
</dbReference>
<protein>
    <submittedName>
        <fullName evidence="1">GNAT family N-acetyltransferase</fullName>
    </submittedName>
</protein>
<dbReference type="RefSeq" id="WP_099753339.1">
    <property type="nucleotide sequence ID" value="NZ_JACXBP010000009.1"/>
</dbReference>
<proteinExistence type="predicted"/>
<name>A0ABU8DD69_ERWAP</name>
<keyword evidence="2" id="KW-1185">Reference proteome</keyword>
<dbReference type="SUPFAM" id="SSF55729">
    <property type="entry name" value="Acyl-CoA N-acyltransferases (Nat)"/>
    <property type="match status" value="1"/>
</dbReference>
<reference evidence="1 2" key="1">
    <citation type="submission" date="2024-02" db="EMBL/GenBank/DDBJ databases">
        <title>First report Erwinia aphidicola in onion in Chile.</title>
        <authorList>
            <person name="Valenzuela M."/>
            <person name="Pena M."/>
            <person name="Dutta B."/>
        </authorList>
    </citation>
    <scope>NUCLEOTIDE SEQUENCE [LARGE SCALE GENOMIC DNA]</scope>
    <source>
        <strain evidence="1 2">QCJ3A</strain>
    </source>
</reference>
<dbReference type="InterPro" id="IPR016181">
    <property type="entry name" value="Acyl_CoA_acyltransferase"/>
</dbReference>